<name>A0AAV4SIY4_9ARAC</name>
<sequence length="129" mass="14531">MLHVTALGEECPLSLVESPNKSYFSTKRYMQPVTRYAPAHIFPKLKALSNIMVCAAILIICDSGVQYETQQAKLACILVIFIGIENDKSVESKVSSNEQEYKEKRVHVSRPHKHALKVFVVNCYDVCSL</sequence>
<reference evidence="1 2" key="1">
    <citation type="submission" date="2021-06" db="EMBL/GenBank/DDBJ databases">
        <title>Caerostris darwini draft genome.</title>
        <authorList>
            <person name="Kono N."/>
            <person name="Arakawa K."/>
        </authorList>
    </citation>
    <scope>NUCLEOTIDE SEQUENCE [LARGE SCALE GENOMIC DNA]</scope>
</reference>
<dbReference type="EMBL" id="BPLQ01007856">
    <property type="protein sequence ID" value="GIY32786.1"/>
    <property type="molecule type" value="Genomic_DNA"/>
</dbReference>
<proteinExistence type="predicted"/>
<accession>A0AAV4SIY4</accession>
<keyword evidence="2" id="KW-1185">Reference proteome</keyword>
<dbReference type="Proteomes" id="UP001054837">
    <property type="component" value="Unassembled WGS sequence"/>
</dbReference>
<dbReference type="AlphaFoldDB" id="A0AAV4SIY4"/>
<evidence type="ECO:0000313" key="1">
    <source>
        <dbReference type="EMBL" id="GIY32786.1"/>
    </source>
</evidence>
<evidence type="ECO:0000313" key="2">
    <source>
        <dbReference type="Proteomes" id="UP001054837"/>
    </source>
</evidence>
<organism evidence="1 2">
    <name type="scientific">Caerostris darwini</name>
    <dbReference type="NCBI Taxonomy" id="1538125"/>
    <lineage>
        <taxon>Eukaryota</taxon>
        <taxon>Metazoa</taxon>
        <taxon>Ecdysozoa</taxon>
        <taxon>Arthropoda</taxon>
        <taxon>Chelicerata</taxon>
        <taxon>Arachnida</taxon>
        <taxon>Araneae</taxon>
        <taxon>Araneomorphae</taxon>
        <taxon>Entelegynae</taxon>
        <taxon>Araneoidea</taxon>
        <taxon>Araneidae</taxon>
        <taxon>Caerostris</taxon>
    </lineage>
</organism>
<comment type="caution">
    <text evidence="1">The sequence shown here is derived from an EMBL/GenBank/DDBJ whole genome shotgun (WGS) entry which is preliminary data.</text>
</comment>
<gene>
    <name evidence="1" type="ORF">CDAR_510321</name>
</gene>
<protein>
    <submittedName>
        <fullName evidence="1">Uncharacterized protein</fullName>
    </submittedName>
</protein>